<keyword evidence="3" id="KW-1185">Reference proteome</keyword>
<feature type="region of interest" description="Disordered" evidence="1">
    <location>
        <begin position="53"/>
        <end position="83"/>
    </location>
</feature>
<proteinExistence type="predicted"/>
<sequence>MRCVVRIILLILFIFIAFVYLAVSHANTKIVVAFDANGECSLTRQATIRHTAINRNGKTLSSSASPPVDAQPEPPSLPMPPPTLAAFTRTMPTAISAISAVSACRRIPRHSTGRPSSDHDPAPTS</sequence>
<organism evidence="2 3">
    <name type="scientific">Caenorhabditis japonica</name>
    <dbReference type="NCBI Taxonomy" id="281687"/>
    <lineage>
        <taxon>Eukaryota</taxon>
        <taxon>Metazoa</taxon>
        <taxon>Ecdysozoa</taxon>
        <taxon>Nematoda</taxon>
        <taxon>Chromadorea</taxon>
        <taxon>Rhabditida</taxon>
        <taxon>Rhabditina</taxon>
        <taxon>Rhabditomorpha</taxon>
        <taxon>Rhabditoidea</taxon>
        <taxon>Rhabditidae</taxon>
        <taxon>Peloderinae</taxon>
        <taxon>Caenorhabditis</taxon>
    </lineage>
</organism>
<reference evidence="3" key="1">
    <citation type="submission" date="2010-08" db="EMBL/GenBank/DDBJ databases">
        <authorList>
            <consortium name="Caenorhabditis japonica Sequencing Consortium"/>
            <person name="Wilson R.K."/>
        </authorList>
    </citation>
    <scope>NUCLEOTIDE SEQUENCE [LARGE SCALE GENOMIC DNA]</scope>
    <source>
        <strain evidence="3">DF5081</strain>
    </source>
</reference>
<reference evidence="2" key="2">
    <citation type="submission" date="2022-06" db="UniProtKB">
        <authorList>
            <consortium name="EnsemblMetazoa"/>
        </authorList>
    </citation>
    <scope>IDENTIFICATION</scope>
    <source>
        <strain evidence="2">DF5081</strain>
    </source>
</reference>
<dbReference type="AlphaFoldDB" id="A0A8R1ESR0"/>
<protein>
    <submittedName>
        <fullName evidence="2">Uncharacterized protein</fullName>
    </submittedName>
</protein>
<evidence type="ECO:0000313" key="3">
    <source>
        <dbReference type="Proteomes" id="UP000005237"/>
    </source>
</evidence>
<feature type="compositionally biased region" description="Pro residues" evidence="1">
    <location>
        <begin position="72"/>
        <end position="83"/>
    </location>
</feature>
<dbReference type="Proteomes" id="UP000005237">
    <property type="component" value="Unassembled WGS sequence"/>
</dbReference>
<name>A0A8R1ESR0_CAEJA</name>
<evidence type="ECO:0000313" key="2">
    <source>
        <dbReference type="EnsemblMetazoa" id="CJA39644.1"/>
    </source>
</evidence>
<dbReference type="EnsemblMetazoa" id="CJA39644.1">
    <property type="protein sequence ID" value="CJA39644.1"/>
    <property type="gene ID" value="WBGene00215491"/>
</dbReference>
<feature type="compositionally biased region" description="Polar residues" evidence="1">
    <location>
        <begin position="53"/>
        <end position="65"/>
    </location>
</feature>
<accession>A0A8R1ESR0</accession>
<evidence type="ECO:0000256" key="1">
    <source>
        <dbReference type="SAM" id="MobiDB-lite"/>
    </source>
</evidence>